<keyword evidence="8" id="KW-0408">Iron</keyword>
<dbReference type="CDD" id="cd01347">
    <property type="entry name" value="ligand_gated_channel"/>
    <property type="match status" value="1"/>
</dbReference>
<protein>
    <submittedName>
        <fullName evidence="19">TonB-dependent siderophore receptor</fullName>
    </submittedName>
</protein>
<dbReference type="EMBL" id="PVGH01000060">
    <property type="protein sequence ID" value="PRF60334.1"/>
    <property type="molecule type" value="Genomic_DNA"/>
</dbReference>
<evidence type="ECO:0000256" key="13">
    <source>
        <dbReference type="ARBA" id="ARBA00023237"/>
    </source>
</evidence>
<evidence type="ECO:0000259" key="17">
    <source>
        <dbReference type="Pfam" id="PF00593"/>
    </source>
</evidence>
<accession>A0A2S9MNL5</accession>
<evidence type="ECO:0000256" key="6">
    <source>
        <dbReference type="ARBA" id="ARBA00022692"/>
    </source>
</evidence>
<keyword evidence="6 14" id="KW-0812">Transmembrane</keyword>
<dbReference type="GO" id="GO:0015344">
    <property type="term" value="F:siderophore uptake transmembrane transporter activity"/>
    <property type="evidence" value="ECO:0007669"/>
    <property type="project" value="TreeGrafter"/>
</dbReference>
<feature type="domain" description="TonB-dependent receptor plug" evidence="18">
    <location>
        <begin position="80"/>
        <end position="179"/>
    </location>
</feature>
<feature type="domain" description="TonB-dependent receptor-like beta-barrel" evidence="17">
    <location>
        <begin position="255"/>
        <end position="698"/>
    </location>
</feature>
<keyword evidence="10 15" id="KW-0798">TonB box</keyword>
<evidence type="ECO:0000256" key="2">
    <source>
        <dbReference type="ARBA" id="ARBA00009810"/>
    </source>
</evidence>
<dbReference type="Gene3D" id="2.170.130.10">
    <property type="entry name" value="TonB-dependent receptor, plug domain"/>
    <property type="match status" value="1"/>
</dbReference>
<evidence type="ECO:0000256" key="16">
    <source>
        <dbReference type="SAM" id="SignalP"/>
    </source>
</evidence>
<dbReference type="GO" id="GO:0009279">
    <property type="term" value="C:cell outer membrane"/>
    <property type="evidence" value="ECO:0007669"/>
    <property type="project" value="UniProtKB-SubCell"/>
</dbReference>
<dbReference type="Gene3D" id="2.40.170.20">
    <property type="entry name" value="TonB-dependent receptor, beta-barrel domain"/>
    <property type="match status" value="1"/>
</dbReference>
<dbReference type="InterPro" id="IPR036942">
    <property type="entry name" value="Beta-barrel_TonB_sf"/>
</dbReference>
<keyword evidence="4 14" id="KW-1134">Transmembrane beta strand</keyword>
<keyword evidence="3 14" id="KW-0813">Transport</keyword>
<feature type="chain" id="PRO_5015474031" evidence="16">
    <location>
        <begin position="29"/>
        <end position="729"/>
    </location>
</feature>
<dbReference type="Pfam" id="PF07715">
    <property type="entry name" value="Plug"/>
    <property type="match status" value="1"/>
</dbReference>
<evidence type="ECO:0000256" key="9">
    <source>
        <dbReference type="ARBA" id="ARBA00023065"/>
    </source>
</evidence>
<dbReference type="InterPro" id="IPR037066">
    <property type="entry name" value="Plug_dom_sf"/>
</dbReference>
<dbReference type="NCBIfam" id="TIGR01783">
    <property type="entry name" value="TonB-siderophor"/>
    <property type="match status" value="1"/>
</dbReference>
<keyword evidence="9" id="KW-0406">Ion transport</keyword>
<dbReference type="InterPro" id="IPR000531">
    <property type="entry name" value="Beta-barrel_TonB"/>
</dbReference>
<keyword evidence="5" id="KW-0410">Iron transport</keyword>
<dbReference type="Pfam" id="PF00593">
    <property type="entry name" value="TonB_dep_Rec_b-barrel"/>
    <property type="match status" value="1"/>
</dbReference>
<dbReference type="Proteomes" id="UP000238982">
    <property type="component" value="Unassembled WGS sequence"/>
</dbReference>
<evidence type="ECO:0000256" key="7">
    <source>
        <dbReference type="ARBA" id="ARBA00022729"/>
    </source>
</evidence>
<evidence type="ECO:0000256" key="5">
    <source>
        <dbReference type="ARBA" id="ARBA00022496"/>
    </source>
</evidence>
<feature type="signal peptide" evidence="16">
    <location>
        <begin position="1"/>
        <end position="28"/>
    </location>
</feature>
<evidence type="ECO:0000256" key="10">
    <source>
        <dbReference type="ARBA" id="ARBA00023077"/>
    </source>
</evidence>
<evidence type="ECO:0000256" key="3">
    <source>
        <dbReference type="ARBA" id="ARBA00022448"/>
    </source>
</evidence>
<organism evidence="19 20">
    <name type="scientific">Burkholderia multivorans</name>
    <dbReference type="NCBI Taxonomy" id="87883"/>
    <lineage>
        <taxon>Bacteria</taxon>
        <taxon>Pseudomonadati</taxon>
        <taxon>Pseudomonadota</taxon>
        <taxon>Betaproteobacteria</taxon>
        <taxon>Burkholderiales</taxon>
        <taxon>Burkholderiaceae</taxon>
        <taxon>Burkholderia</taxon>
        <taxon>Burkholderia cepacia complex</taxon>
    </lineage>
</organism>
<evidence type="ECO:0000256" key="12">
    <source>
        <dbReference type="ARBA" id="ARBA00023170"/>
    </source>
</evidence>
<sequence length="729" mass="78826">MRKRADFRTGMCGAVASMGIWATLTATAANAQAAEADDTPPAIQSSAATLPALEVQATREAAVGLVARRSAAGTKTDTPIEEIPQTLNVITAEQIDATGSTTVNEALRYLPGVSGYSMDGRSDWFAAIRGFRPSVFVDGLQVPNTTNLSTWAVDPYMIDSIAVLRGPASILYGQGDPGATADIATKQADGERVREAQLQIGNDARKQFAFDIGDKLDRSGVWSYRIVATARDANAATGPNADRRVALAPSIRWRPDARTSLTIAGSYLQDWSDVSSNLLPASGTVLPNPNGRISPDLYTGDSATSFFRRRQWSIGYRFEHELDDVWTFRQNARYMRLSMDSSAMMGGGLDPFDPSGATMMRLTGRFQPSYSRLDVDNQAQARFVTGPLEHTVLTGFEYNRQTSVNSMAMGPGPGLNLFDGSVVALPPALQAMPPTAVSTTTTADMFGLYAQDQIKWRRWVLTVGGREDWSFSTQDDHRSGARVQQNEHAFTGRAGISYLGDFGLSPYISYSTSFNPVIGVNLAAGGIPVPTKGRQIEAGLRWRVPGRNLMLSAALYQIDQTHVAVPSPDDPTSNFYIQTGKVRSRGFEFSAVGNVTRELSVVAAYAYQDVKNISATGDAQDKWPVDLPHPRQMASLWGDWTWRTGPLAGLGFGAGIRYQSGVAGAADNSLYVPSYTLYDAAVHYDTGNWRFAANAHNLFDRRAVTGCQSASACAYGGGRSVIASATYYW</sequence>
<dbReference type="InterPro" id="IPR012910">
    <property type="entry name" value="Plug_dom"/>
</dbReference>
<dbReference type="PANTHER" id="PTHR32552:SF68">
    <property type="entry name" value="FERRICHROME OUTER MEMBRANE TRANSPORTER_PHAGE RECEPTOR"/>
    <property type="match status" value="1"/>
</dbReference>
<dbReference type="InterPro" id="IPR039426">
    <property type="entry name" value="TonB-dep_rcpt-like"/>
</dbReference>
<comment type="caution">
    <text evidence="19">The sequence shown here is derived from an EMBL/GenBank/DDBJ whole genome shotgun (WGS) entry which is preliminary data.</text>
</comment>
<evidence type="ECO:0000259" key="18">
    <source>
        <dbReference type="Pfam" id="PF07715"/>
    </source>
</evidence>
<evidence type="ECO:0000313" key="19">
    <source>
        <dbReference type="EMBL" id="PRF60334.1"/>
    </source>
</evidence>
<reference evidence="19 20" key="1">
    <citation type="submission" date="2018-03" db="EMBL/GenBank/DDBJ databases">
        <authorList>
            <person name="Keele B.F."/>
        </authorList>
    </citation>
    <scope>NUCLEOTIDE SEQUENCE [LARGE SCALE GENOMIC DNA]</scope>
    <source>
        <strain evidence="19 20">AU19729</strain>
    </source>
</reference>
<evidence type="ECO:0000256" key="1">
    <source>
        <dbReference type="ARBA" id="ARBA00004571"/>
    </source>
</evidence>
<dbReference type="SUPFAM" id="SSF56935">
    <property type="entry name" value="Porins"/>
    <property type="match status" value="1"/>
</dbReference>
<evidence type="ECO:0000313" key="20">
    <source>
        <dbReference type="Proteomes" id="UP000238982"/>
    </source>
</evidence>
<dbReference type="InterPro" id="IPR010105">
    <property type="entry name" value="TonB_sidphr_rcpt"/>
</dbReference>
<proteinExistence type="inferred from homology"/>
<dbReference type="GO" id="GO:0038023">
    <property type="term" value="F:signaling receptor activity"/>
    <property type="evidence" value="ECO:0007669"/>
    <property type="project" value="InterPro"/>
</dbReference>
<comment type="subcellular location">
    <subcellularLocation>
        <location evidence="1 14">Cell outer membrane</location>
        <topology evidence="1 14">Multi-pass membrane protein</topology>
    </subcellularLocation>
</comment>
<dbReference type="GO" id="GO:0015891">
    <property type="term" value="P:siderophore transport"/>
    <property type="evidence" value="ECO:0007669"/>
    <property type="project" value="InterPro"/>
</dbReference>
<keyword evidence="13 14" id="KW-0998">Cell outer membrane</keyword>
<comment type="similarity">
    <text evidence="2 14 15">Belongs to the TonB-dependent receptor family.</text>
</comment>
<name>A0A2S9MNL5_9BURK</name>
<keyword evidence="12 19" id="KW-0675">Receptor</keyword>
<dbReference type="PROSITE" id="PS52016">
    <property type="entry name" value="TONB_DEPENDENT_REC_3"/>
    <property type="match status" value="1"/>
</dbReference>
<evidence type="ECO:0000256" key="11">
    <source>
        <dbReference type="ARBA" id="ARBA00023136"/>
    </source>
</evidence>
<keyword evidence="11 14" id="KW-0472">Membrane</keyword>
<evidence type="ECO:0000256" key="8">
    <source>
        <dbReference type="ARBA" id="ARBA00023004"/>
    </source>
</evidence>
<keyword evidence="7 16" id="KW-0732">Signal</keyword>
<dbReference type="PANTHER" id="PTHR32552">
    <property type="entry name" value="FERRICHROME IRON RECEPTOR-RELATED"/>
    <property type="match status" value="1"/>
</dbReference>
<evidence type="ECO:0000256" key="4">
    <source>
        <dbReference type="ARBA" id="ARBA00022452"/>
    </source>
</evidence>
<gene>
    <name evidence="19" type="ORF">C6Q15_15505</name>
</gene>
<dbReference type="AlphaFoldDB" id="A0A2S9MNL5"/>
<evidence type="ECO:0000256" key="14">
    <source>
        <dbReference type="PROSITE-ProRule" id="PRU01360"/>
    </source>
</evidence>
<evidence type="ECO:0000256" key="15">
    <source>
        <dbReference type="RuleBase" id="RU003357"/>
    </source>
</evidence>